<dbReference type="InterPro" id="IPR016032">
    <property type="entry name" value="Sig_transdc_resp-reg_C-effctor"/>
</dbReference>
<organism evidence="4 5">
    <name type="scientific">Inquilinus ginsengisoli</name>
    <dbReference type="NCBI Taxonomy" id="363840"/>
    <lineage>
        <taxon>Bacteria</taxon>
        <taxon>Pseudomonadati</taxon>
        <taxon>Pseudomonadota</taxon>
        <taxon>Alphaproteobacteria</taxon>
        <taxon>Rhodospirillales</taxon>
        <taxon>Rhodospirillaceae</taxon>
        <taxon>Inquilinus</taxon>
    </lineage>
</organism>
<evidence type="ECO:0000313" key="5">
    <source>
        <dbReference type="Proteomes" id="UP001262410"/>
    </source>
</evidence>
<name>A0ABU1JNQ4_9PROT</name>
<protein>
    <submittedName>
        <fullName evidence="4">ATPase/DNA-binding winged helix-turn-helix (WHTH) protein</fullName>
    </submittedName>
</protein>
<dbReference type="SUPFAM" id="SSF46894">
    <property type="entry name" value="C-terminal effector domain of the bipartite response regulators"/>
    <property type="match status" value="1"/>
</dbReference>
<evidence type="ECO:0000313" key="4">
    <source>
        <dbReference type="EMBL" id="MDR6290251.1"/>
    </source>
</evidence>
<dbReference type="EMBL" id="JAVDPW010000004">
    <property type="protein sequence ID" value="MDR6290251.1"/>
    <property type="molecule type" value="Genomic_DNA"/>
</dbReference>
<dbReference type="Proteomes" id="UP001262410">
    <property type="component" value="Unassembled WGS sequence"/>
</dbReference>
<dbReference type="SMART" id="SM00862">
    <property type="entry name" value="Trans_reg_C"/>
    <property type="match status" value="1"/>
</dbReference>
<dbReference type="Pfam" id="PF25872">
    <property type="entry name" value="HTH_77"/>
    <property type="match status" value="1"/>
</dbReference>
<gene>
    <name evidence="4" type="ORF">E9232_002772</name>
</gene>
<dbReference type="PANTHER" id="PTHR47691">
    <property type="entry name" value="REGULATOR-RELATED"/>
    <property type="match status" value="1"/>
</dbReference>
<dbReference type="Pfam" id="PF07721">
    <property type="entry name" value="TPR_4"/>
    <property type="match status" value="3"/>
</dbReference>
<dbReference type="InterPro" id="IPR001867">
    <property type="entry name" value="OmpR/PhoB-type_DNA-bd"/>
</dbReference>
<dbReference type="PANTHER" id="PTHR47691:SF3">
    <property type="entry name" value="HTH-TYPE TRANSCRIPTIONAL REGULATOR RV0890C-RELATED"/>
    <property type="match status" value="1"/>
</dbReference>
<dbReference type="RefSeq" id="WP_309794722.1">
    <property type="nucleotide sequence ID" value="NZ_JAVDPW010000004.1"/>
</dbReference>
<keyword evidence="5" id="KW-1185">Reference proteome</keyword>
<dbReference type="Pfam" id="PF00486">
    <property type="entry name" value="Trans_reg_C"/>
    <property type="match status" value="1"/>
</dbReference>
<dbReference type="InterPro" id="IPR058852">
    <property type="entry name" value="HTH_77"/>
</dbReference>
<feature type="domain" description="OmpR/PhoB-type" evidence="3">
    <location>
        <begin position="1"/>
        <end position="81"/>
    </location>
</feature>
<dbReference type="Gene3D" id="1.10.10.10">
    <property type="entry name" value="Winged helix-like DNA-binding domain superfamily/Winged helix DNA-binding domain"/>
    <property type="match status" value="1"/>
</dbReference>
<proteinExistence type="predicted"/>
<dbReference type="SUPFAM" id="SSF48452">
    <property type="entry name" value="TPR-like"/>
    <property type="match status" value="2"/>
</dbReference>
<dbReference type="InterPro" id="IPR027417">
    <property type="entry name" value="P-loop_NTPase"/>
</dbReference>
<dbReference type="InterPro" id="IPR011717">
    <property type="entry name" value="TPR-4"/>
</dbReference>
<dbReference type="CDD" id="cd00383">
    <property type="entry name" value="trans_reg_C"/>
    <property type="match status" value="1"/>
</dbReference>
<sequence length="927" mass="99385">MKDGVPVELGARTLDTLIALVSRPNEVIGKRELMAEVWPDVIVEEGSLRFHIAGLRKAMGDGRDGARYIATLAGRGYCFVAPVSRSADKAEGAPPAAAPVPGATFLPARLARMVGREEGVRTLSAQLAASRFVTVVGPGGVGKTTVAVAVAHEVLEGFAGAALFVDFGMLSDPAMVAASVASMLGMPIRSDDPAPSLIAFLRDRHFLLILDNCEHVIEAAATLAERLFAAAPQVHILATSREALRVEGEQVHHLAPLACPPDDPGLTAAAALAFPATQLFVERATASGARLDLGDADVAIVAGLCRRLDGMALAIELAAGRVGAYGLQQTVTLLDQRLSLLWPGQRTAPARQKTLQATLDWSYGLLSELERVVLRRLAVFVGHFTMEAALAIVTSPTVDQALVFGAIDSLVAKSMVATRPVGAMMRYRLLETTRAYALDIRVDDAELADLALRHATYYRRWLDRAEAEWPTLPNAAERVYRLSGLGNVRAALEWCFGANGDVRAGIGLAAAAAPIFLAMSLLTECLRWSQRAILALDDATRAGTEEMHLQAALGMSLMFTRGSAEEARTALNRGLAIAEDRGDAFDQLHLLGPLHMFHVRIGDFRSAVRYAQRSAAVAATTQDPAAVALAHSLLGIALHLTGDLDDARAELEAAVQHGPRSHRTSQIYLGFDHHSWAGIALARTLWLQGHPDQAVDRLRRTAGDAQRMVHPVTLSVVLNWAISIFFWTGDLRSAEEYMGRFIAHAESQSMGPYLAVGRGYGGEMAIRRGDAESGIAHVRGCLEELHAARYELLTTAFNLSLAQGLAATGRVAEGIALLDETARLVEANGDHSYMPELLRVKGALLLAMPQPMPDAAEACFRQSLELSRRQAALAWELRTAIDLAALLAAQGRPADARALLRPVFDRFGEGWDTADLQAAARLLATLG</sequence>
<dbReference type="Gene3D" id="1.25.40.10">
    <property type="entry name" value="Tetratricopeptide repeat domain"/>
    <property type="match status" value="2"/>
</dbReference>
<dbReference type="SUPFAM" id="SSF52540">
    <property type="entry name" value="P-loop containing nucleoside triphosphate hydrolases"/>
    <property type="match status" value="1"/>
</dbReference>
<dbReference type="Gene3D" id="3.40.50.300">
    <property type="entry name" value="P-loop containing nucleotide triphosphate hydrolases"/>
    <property type="match status" value="1"/>
</dbReference>
<dbReference type="PROSITE" id="PS51755">
    <property type="entry name" value="OMPR_PHOB"/>
    <property type="match status" value="1"/>
</dbReference>
<reference evidence="4 5" key="1">
    <citation type="submission" date="2023-07" db="EMBL/GenBank/DDBJ databases">
        <title>Sorghum-associated microbial communities from plants grown in Nebraska, USA.</title>
        <authorList>
            <person name="Schachtman D."/>
        </authorList>
    </citation>
    <scope>NUCLEOTIDE SEQUENCE [LARGE SCALE GENOMIC DNA]</scope>
    <source>
        <strain evidence="4 5">584</strain>
    </source>
</reference>
<accession>A0ABU1JNQ4</accession>
<feature type="DNA-binding region" description="OmpR/PhoB-type" evidence="2">
    <location>
        <begin position="1"/>
        <end position="81"/>
    </location>
</feature>
<keyword evidence="1 2" id="KW-0238">DNA-binding</keyword>
<comment type="caution">
    <text evidence="4">The sequence shown here is derived from an EMBL/GenBank/DDBJ whole genome shotgun (WGS) entry which is preliminary data.</text>
</comment>
<evidence type="ECO:0000256" key="2">
    <source>
        <dbReference type="PROSITE-ProRule" id="PRU01091"/>
    </source>
</evidence>
<dbReference type="InterPro" id="IPR011990">
    <property type="entry name" value="TPR-like_helical_dom_sf"/>
</dbReference>
<evidence type="ECO:0000256" key="1">
    <source>
        <dbReference type="ARBA" id="ARBA00023125"/>
    </source>
</evidence>
<evidence type="ECO:0000259" key="3">
    <source>
        <dbReference type="PROSITE" id="PS51755"/>
    </source>
</evidence>
<dbReference type="InterPro" id="IPR036388">
    <property type="entry name" value="WH-like_DNA-bd_sf"/>
</dbReference>